<evidence type="ECO:0000259" key="1">
    <source>
        <dbReference type="PROSITE" id="PS51186"/>
    </source>
</evidence>
<dbReference type="SUPFAM" id="SSF55729">
    <property type="entry name" value="Acyl-CoA N-acyltransferases (Nat)"/>
    <property type="match status" value="1"/>
</dbReference>
<dbReference type="PANTHER" id="PTHR43792">
    <property type="entry name" value="GNAT FAMILY, PUTATIVE (AFU_ORTHOLOGUE AFUA_3G00765)-RELATED-RELATED"/>
    <property type="match status" value="1"/>
</dbReference>
<dbReference type="Gene3D" id="3.40.630.30">
    <property type="match status" value="1"/>
</dbReference>
<organism evidence="2">
    <name type="scientific">marine metagenome</name>
    <dbReference type="NCBI Taxonomy" id="408172"/>
    <lineage>
        <taxon>unclassified sequences</taxon>
        <taxon>metagenomes</taxon>
        <taxon>ecological metagenomes</taxon>
    </lineage>
</organism>
<dbReference type="InterPro" id="IPR051531">
    <property type="entry name" value="N-acetyltransferase"/>
</dbReference>
<sequence>MSQHPRLKTERLLLRKLALRDADAIFSSYAQDPEVTRYLPWKPHLKKTETIAFIKRFLADYHTGLSLNWIIEKSETTELTGMIALKINGLKTTLGFALAKHYWGQGVATEAASAVIDWTLLQPEYELIEAFCDAENSASASVLEKTGMKRESLLRRFGVHPNVSPNPRDCWRFTLIKHPITEQG</sequence>
<dbReference type="GO" id="GO:0016747">
    <property type="term" value="F:acyltransferase activity, transferring groups other than amino-acyl groups"/>
    <property type="evidence" value="ECO:0007669"/>
    <property type="project" value="InterPro"/>
</dbReference>
<dbReference type="AlphaFoldDB" id="A0A381QYL3"/>
<evidence type="ECO:0000313" key="2">
    <source>
        <dbReference type="EMBL" id="SUZ84064.1"/>
    </source>
</evidence>
<dbReference type="InterPro" id="IPR016181">
    <property type="entry name" value="Acyl_CoA_acyltransferase"/>
</dbReference>
<dbReference type="Pfam" id="PF13302">
    <property type="entry name" value="Acetyltransf_3"/>
    <property type="match status" value="1"/>
</dbReference>
<dbReference type="PROSITE" id="PS51186">
    <property type="entry name" value="GNAT"/>
    <property type="match status" value="1"/>
</dbReference>
<accession>A0A381QYL3</accession>
<dbReference type="InterPro" id="IPR000182">
    <property type="entry name" value="GNAT_dom"/>
</dbReference>
<protein>
    <recommendedName>
        <fullName evidence="1">N-acetyltransferase domain-containing protein</fullName>
    </recommendedName>
</protein>
<proteinExistence type="predicted"/>
<feature type="domain" description="N-acetyltransferase" evidence="1">
    <location>
        <begin position="12"/>
        <end position="181"/>
    </location>
</feature>
<gene>
    <name evidence="2" type="ORF">METZ01_LOCUS36918</name>
</gene>
<dbReference type="EMBL" id="UINC01001579">
    <property type="protein sequence ID" value="SUZ84064.1"/>
    <property type="molecule type" value="Genomic_DNA"/>
</dbReference>
<name>A0A381QYL3_9ZZZZ</name>
<reference evidence="2" key="1">
    <citation type="submission" date="2018-05" db="EMBL/GenBank/DDBJ databases">
        <authorList>
            <person name="Lanie J.A."/>
            <person name="Ng W.-L."/>
            <person name="Kazmierczak K.M."/>
            <person name="Andrzejewski T.M."/>
            <person name="Davidsen T.M."/>
            <person name="Wayne K.J."/>
            <person name="Tettelin H."/>
            <person name="Glass J.I."/>
            <person name="Rusch D."/>
            <person name="Podicherti R."/>
            <person name="Tsui H.-C.T."/>
            <person name="Winkler M.E."/>
        </authorList>
    </citation>
    <scope>NUCLEOTIDE SEQUENCE</scope>
</reference>